<feature type="compositionally biased region" description="Gly residues" evidence="1">
    <location>
        <begin position="133"/>
        <end position="146"/>
    </location>
</feature>
<dbReference type="Proteomes" id="UP001392437">
    <property type="component" value="Unassembled WGS sequence"/>
</dbReference>
<organism evidence="2 3">
    <name type="scientific">Apiospora kogelbergensis</name>
    <dbReference type="NCBI Taxonomy" id="1337665"/>
    <lineage>
        <taxon>Eukaryota</taxon>
        <taxon>Fungi</taxon>
        <taxon>Dikarya</taxon>
        <taxon>Ascomycota</taxon>
        <taxon>Pezizomycotina</taxon>
        <taxon>Sordariomycetes</taxon>
        <taxon>Xylariomycetidae</taxon>
        <taxon>Amphisphaeriales</taxon>
        <taxon>Apiosporaceae</taxon>
        <taxon>Apiospora</taxon>
    </lineage>
</organism>
<protein>
    <submittedName>
        <fullName evidence="2">Uncharacterized protein</fullName>
    </submittedName>
</protein>
<reference evidence="2 3" key="1">
    <citation type="submission" date="2023-01" db="EMBL/GenBank/DDBJ databases">
        <title>Analysis of 21 Apiospora genomes using comparative genomics revels a genus with tremendous synthesis potential of carbohydrate active enzymes and secondary metabolites.</title>
        <authorList>
            <person name="Sorensen T."/>
        </authorList>
    </citation>
    <scope>NUCLEOTIDE SEQUENCE [LARGE SCALE GENOMIC DNA]</scope>
    <source>
        <strain evidence="2 3">CBS 117206</strain>
    </source>
</reference>
<comment type="caution">
    <text evidence="2">The sequence shown here is derived from an EMBL/GenBank/DDBJ whole genome shotgun (WGS) entry which is preliminary data.</text>
</comment>
<accession>A0AAW0Q600</accession>
<name>A0AAW0Q600_9PEZI</name>
<dbReference type="AlphaFoldDB" id="A0AAW0Q600"/>
<evidence type="ECO:0000313" key="3">
    <source>
        <dbReference type="Proteomes" id="UP001392437"/>
    </source>
</evidence>
<dbReference type="EMBL" id="JAQQWP010000013">
    <property type="protein sequence ID" value="KAK8092541.1"/>
    <property type="molecule type" value="Genomic_DNA"/>
</dbReference>
<evidence type="ECO:0000313" key="2">
    <source>
        <dbReference type="EMBL" id="KAK8092541.1"/>
    </source>
</evidence>
<proteinExistence type="predicted"/>
<keyword evidence="3" id="KW-1185">Reference proteome</keyword>
<gene>
    <name evidence="2" type="ORF">PG999_014740</name>
</gene>
<sequence length="155" mass="17223">MSSPNAFPDRHHIHAVFAHFLEPKQGVLKFLEHVDDAVDFEVTGHSRFAGRWRSKQSYYDATWAHVDALLAAPGYRLQVPGGAGGHRRRPGDGLERRADAHRRRRDQERRAVRPALFVARPLESRGEDRRGQGVYGFGSAGEGPGWGDAAVGDFA</sequence>
<feature type="region of interest" description="Disordered" evidence="1">
    <location>
        <begin position="127"/>
        <end position="155"/>
    </location>
</feature>
<evidence type="ECO:0000256" key="1">
    <source>
        <dbReference type="SAM" id="MobiDB-lite"/>
    </source>
</evidence>
<feature type="region of interest" description="Disordered" evidence="1">
    <location>
        <begin position="80"/>
        <end position="110"/>
    </location>
</feature>